<dbReference type="PROSITE" id="PS00194">
    <property type="entry name" value="THIOREDOXIN_1"/>
    <property type="match status" value="1"/>
</dbReference>
<evidence type="ECO:0000256" key="3">
    <source>
        <dbReference type="ARBA" id="ARBA00022968"/>
    </source>
</evidence>
<dbReference type="RefSeq" id="WP_269966274.1">
    <property type="nucleotide sequence ID" value="NZ_JAKMUS010000022.1"/>
</dbReference>
<dbReference type="GO" id="GO:0016491">
    <property type="term" value="F:oxidoreductase activity"/>
    <property type="evidence" value="ECO:0007669"/>
    <property type="project" value="InterPro"/>
</dbReference>
<feature type="region of interest" description="Disordered" evidence="6">
    <location>
        <begin position="34"/>
        <end position="71"/>
    </location>
</feature>
<comment type="subcellular location">
    <subcellularLocation>
        <location evidence="1">Cell envelope</location>
    </subcellularLocation>
</comment>
<evidence type="ECO:0000256" key="5">
    <source>
        <dbReference type="ARBA" id="ARBA00023284"/>
    </source>
</evidence>
<reference evidence="9" key="1">
    <citation type="submission" date="2022-02" db="EMBL/GenBank/DDBJ databases">
        <title>Corynebacterium sp. from urogenital microbiome.</title>
        <authorList>
            <person name="Cappelli E.A."/>
            <person name="Ribeiro T.G."/>
            <person name="Peixe L."/>
        </authorList>
    </citation>
    <scope>NUCLEOTIDE SEQUENCE</scope>
    <source>
        <strain evidence="9">C8Ua_172</strain>
    </source>
</reference>
<dbReference type="InterPro" id="IPR036249">
    <property type="entry name" value="Thioredoxin-like_sf"/>
</dbReference>
<proteinExistence type="predicted"/>
<dbReference type="Gene3D" id="3.40.30.10">
    <property type="entry name" value="Glutaredoxin"/>
    <property type="match status" value="1"/>
</dbReference>
<dbReference type="InterPro" id="IPR000866">
    <property type="entry name" value="AhpC/TSA"/>
</dbReference>
<evidence type="ECO:0000259" key="8">
    <source>
        <dbReference type="PROSITE" id="PS51352"/>
    </source>
</evidence>
<dbReference type="InterPro" id="IPR013766">
    <property type="entry name" value="Thioredoxin_domain"/>
</dbReference>
<feature type="domain" description="Thioredoxin" evidence="8">
    <location>
        <begin position="36"/>
        <end position="206"/>
    </location>
</feature>
<evidence type="ECO:0000256" key="6">
    <source>
        <dbReference type="SAM" id="MobiDB-lite"/>
    </source>
</evidence>
<name>A0A9X3RMI9_9CORY</name>
<keyword evidence="7" id="KW-0472">Membrane</keyword>
<protein>
    <submittedName>
        <fullName evidence="9">TlpA family protein disulfide reductase</fullName>
    </submittedName>
</protein>
<dbReference type="CDD" id="cd02966">
    <property type="entry name" value="TlpA_like_family"/>
    <property type="match status" value="1"/>
</dbReference>
<feature type="transmembrane region" description="Helical" evidence="7">
    <location>
        <begin position="6"/>
        <end position="27"/>
    </location>
</feature>
<dbReference type="PANTHER" id="PTHR42852">
    <property type="entry name" value="THIOL:DISULFIDE INTERCHANGE PROTEIN DSBE"/>
    <property type="match status" value="1"/>
</dbReference>
<dbReference type="GO" id="GO:0016209">
    <property type="term" value="F:antioxidant activity"/>
    <property type="evidence" value="ECO:0007669"/>
    <property type="project" value="InterPro"/>
</dbReference>
<comment type="caution">
    <text evidence="9">The sequence shown here is derived from an EMBL/GenBank/DDBJ whole genome shotgun (WGS) entry which is preliminary data.</text>
</comment>
<sequence length="206" mass="21268">MNRNLLLGVGAMVVVTVLVIIGALKLFSVAPGPETSLSTESAAEETADPGVDEGASEATNDVAPGSRPDCPAKTVGGVELPCLGGNEASMQNPGPNDVTVVSLWAWWCAPCREELPLLAEYAAAHPELSVVGVHADKKAAAGAAFLDEIGVDLPSYQDDSGVFAAAQELPPVVPILMVFRGEERIGMFARPFTSVEDIASAVEGVV</sequence>
<accession>A0A9X3RMI9</accession>
<dbReference type="PROSITE" id="PS51352">
    <property type="entry name" value="THIOREDOXIN_2"/>
    <property type="match status" value="1"/>
</dbReference>
<dbReference type="SUPFAM" id="SSF52833">
    <property type="entry name" value="Thioredoxin-like"/>
    <property type="match status" value="1"/>
</dbReference>
<dbReference type="GO" id="GO:0030313">
    <property type="term" value="C:cell envelope"/>
    <property type="evidence" value="ECO:0007669"/>
    <property type="project" value="UniProtKB-SubCell"/>
</dbReference>
<evidence type="ECO:0000256" key="2">
    <source>
        <dbReference type="ARBA" id="ARBA00022748"/>
    </source>
</evidence>
<gene>
    <name evidence="9" type="ORF">L8U60_10215</name>
</gene>
<dbReference type="EMBL" id="JAKMUS010000022">
    <property type="protein sequence ID" value="MCZ9294858.1"/>
    <property type="molecule type" value="Genomic_DNA"/>
</dbReference>
<evidence type="ECO:0000256" key="4">
    <source>
        <dbReference type="ARBA" id="ARBA00023157"/>
    </source>
</evidence>
<dbReference type="Proteomes" id="UP001146468">
    <property type="component" value="Unassembled WGS sequence"/>
</dbReference>
<dbReference type="GO" id="GO:0017004">
    <property type="term" value="P:cytochrome complex assembly"/>
    <property type="evidence" value="ECO:0007669"/>
    <property type="project" value="UniProtKB-KW"/>
</dbReference>
<keyword evidence="7" id="KW-1133">Transmembrane helix</keyword>
<dbReference type="InterPro" id="IPR017937">
    <property type="entry name" value="Thioredoxin_CS"/>
</dbReference>
<keyword evidence="4" id="KW-1015">Disulfide bond</keyword>
<dbReference type="PANTHER" id="PTHR42852:SF6">
    <property type="entry name" value="THIOL:DISULFIDE INTERCHANGE PROTEIN DSBE"/>
    <property type="match status" value="1"/>
</dbReference>
<keyword evidence="2" id="KW-0201">Cytochrome c-type biogenesis</keyword>
<dbReference type="AlphaFoldDB" id="A0A9X3RMI9"/>
<evidence type="ECO:0000256" key="1">
    <source>
        <dbReference type="ARBA" id="ARBA00004196"/>
    </source>
</evidence>
<evidence type="ECO:0000313" key="10">
    <source>
        <dbReference type="Proteomes" id="UP001146468"/>
    </source>
</evidence>
<keyword evidence="7" id="KW-0812">Transmembrane</keyword>
<keyword evidence="3" id="KW-0735">Signal-anchor</keyword>
<keyword evidence="5" id="KW-0676">Redox-active center</keyword>
<dbReference type="InterPro" id="IPR050553">
    <property type="entry name" value="Thioredoxin_ResA/DsbE_sf"/>
</dbReference>
<organism evidence="9 10">
    <name type="scientific">Corynebacterium meitnerae</name>
    <dbReference type="NCBI Taxonomy" id="2913498"/>
    <lineage>
        <taxon>Bacteria</taxon>
        <taxon>Bacillati</taxon>
        <taxon>Actinomycetota</taxon>
        <taxon>Actinomycetes</taxon>
        <taxon>Mycobacteriales</taxon>
        <taxon>Corynebacteriaceae</taxon>
        <taxon>Corynebacterium</taxon>
    </lineage>
</organism>
<keyword evidence="10" id="KW-1185">Reference proteome</keyword>
<feature type="compositionally biased region" description="Acidic residues" evidence="6">
    <location>
        <begin position="42"/>
        <end position="55"/>
    </location>
</feature>
<evidence type="ECO:0000313" key="9">
    <source>
        <dbReference type="EMBL" id="MCZ9294858.1"/>
    </source>
</evidence>
<evidence type="ECO:0000256" key="7">
    <source>
        <dbReference type="SAM" id="Phobius"/>
    </source>
</evidence>
<dbReference type="Pfam" id="PF00578">
    <property type="entry name" value="AhpC-TSA"/>
    <property type="match status" value="1"/>
</dbReference>